<dbReference type="Proteomes" id="UP000239759">
    <property type="component" value="Unassembled WGS sequence"/>
</dbReference>
<keyword evidence="1" id="KW-0175">Coiled coil</keyword>
<feature type="coiled-coil region" evidence="1">
    <location>
        <begin position="318"/>
        <end position="390"/>
    </location>
</feature>
<comment type="caution">
    <text evidence="2">The sequence shown here is derived from an EMBL/GenBank/DDBJ whole genome shotgun (WGS) entry which is preliminary data.</text>
</comment>
<reference evidence="2 3" key="1">
    <citation type="submission" date="2018-02" db="EMBL/GenBank/DDBJ databases">
        <title>Comparative analysis of genomes of three Brevibacillus laterosporus strains producers of potent antimicrobials isolated from silage.</title>
        <authorList>
            <person name="Kojic M."/>
            <person name="Miljkovic M."/>
            <person name="Studholme D."/>
            <person name="Filipic B."/>
        </authorList>
    </citation>
    <scope>NUCLEOTIDE SEQUENCE [LARGE SCALE GENOMIC DNA]</scope>
    <source>
        <strain evidence="2 3">BGSP11</strain>
    </source>
</reference>
<sequence>MDKKSFFKLQLNQLEQTDDPTVLRATFIIHDFEKSWHEQIVSKEVSLENAHTLLNKPIVAKYYPVSQFGTSTDALGGHEMHLGYDRFGEETVKTDTVPIGVFTTGGYLLTVNENGEEKEVLAADATLWRLRFKDICDLLLEWYSQGVEIYSSVEFLYSNYSFKDGIEYIESPIFYDGHALLNSEERNGHKIVAPAYDSSKLLSFNDLKQFNRLVAQAIKQEHKEGESMFFKKVCEMSHDDIRSKLYNQLSIQMTEQEYNSSYIVNVYDTSFIFESWNEHDGVKHYKVDYGKNGDTLTVNMDSKTEVVEQKTWITTTEVEQMQAQLNEANKKAEQLATESQTLSTSLNQLTQDKGHLEKQFNEVSDKIISLSSQNQELQTYKEKYEAEQLEKSLNEKKAYYAEKFEAVNGKEKFDSDEVQNLIKLSLNSTPEGTDAALQLNTMLVDMVITAPKKQEGSFIREYASVTSNLLPKADDFESRYGA</sequence>
<name>A0AAP8U707_BRELA</name>
<dbReference type="AlphaFoldDB" id="A0AAP8U707"/>
<gene>
    <name evidence="2" type="ORF">C4A77_00205</name>
</gene>
<proteinExistence type="predicted"/>
<protein>
    <submittedName>
        <fullName evidence="2">Uncharacterized protein</fullName>
    </submittedName>
</protein>
<organism evidence="2 3">
    <name type="scientific">Brevibacillus laterosporus</name>
    <name type="common">Bacillus laterosporus</name>
    <dbReference type="NCBI Taxonomy" id="1465"/>
    <lineage>
        <taxon>Bacteria</taxon>
        <taxon>Bacillati</taxon>
        <taxon>Bacillota</taxon>
        <taxon>Bacilli</taxon>
        <taxon>Bacillales</taxon>
        <taxon>Paenibacillaceae</taxon>
        <taxon>Brevibacillus</taxon>
    </lineage>
</organism>
<dbReference type="RefSeq" id="WP_104030242.1">
    <property type="nucleotide sequence ID" value="NZ_JBCMRS010000028.1"/>
</dbReference>
<dbReference type="EMBL" id="PRKQ01000001">
    <property type="protein sequence ID" value="PPB12841.1"/>
    <property type="molecule type" value="Genomic_DNA"/>
</dbReference>
<evidence type="ECO:0000313" key="2">
    <source>
        <dbReference type="EMBL" id="PPB12841.1"/>
    </source>
</evidence>
<evidence type="ECO:0000256" key="1">
    <source>
        <dbReference type="SAM" id="Coils"/>
    </source>
</evidence>
<accession>A0AAP8U707</accession>
<evidence type="ECO:0000313" key="3">
    <source>
        <dbReference type="Proteomes" id="UP000239759"/>
    </source>
</evidence>